<evidence type="ECO:0000313" key="3">
    <source>
        <dbReference type="Proteomes" id="UP000479710"/>
    </source>
</evidence>
<feature type="compositionally biased region" description="Gly residues" evidence="1">
    <location>
        <begin position="12"/>
        <end position="23"/>
    </location>
</feature>
<evidence type="ECO:0000256" key="1">
    <source>
        <dbReference type="SAM" id="MobiDB-lite"/>
    </source>
</evidence>
<dbReference type="AlphaFoldDB" id="A0A6G1D202"/>
<feature type="compositionally biased region" description="Basic residues" evidence="1">
    <location>
        <begin position="77"/>
        <end position="87"/>
    </location>
</feature>
<protein>
    <submittedName>
        <fullName evidence="2">Uncharacterized protein</fullName>
    </submittedName>
</protein>
<comment type="caution">
    <text evidence="2">The sequence shown here is derived from an EMBL/GenBank/DDBJ whole genome shotgun (WGS) entry which is preliminary data.</text>
</comment>
<gene>
    <name evidence="2" type="ORF">E2562_009188</name>
</gene>
<proteinExistence type="predicted"/>
<keyword evidence="3" id="KW-1185">Reference proteome</keyword>
<dbReference type="Proteomes" id="UP000479710">
    <property type="component" value="Unassembled WGS sequence"/>
</dbReference>
<reference evidence="2 3" key="1">
    <citation type="submission" date="2019-11" db="EMBL/GenBank/DDBJ databases">
        <title>Whole genome sequence of Oryza granulata.</title>
        <authorList>
            <person name="Li W."/>
        </authorList>
    </citation>
    <scope>NUCLEOTIDE SEQUENCE [LARGE SCALE GENOMIC DNA]</scope>
    <source>
        <strain evidence="3">cv. Menghai</strain>
        <tissue evidence="2">Leaf</tissue>
    </source>
</reference>
<evidence type="ECO:0000313" key="2">
    <source>
        <dbReference type="EMBL" id="KAF0906164.1"/>
    </source>
</evidence>
<accession>A0A6G1D202</accession>
<sequence>MTRWGTIDQIGPAGGMGCGGLGGDDQRDGIARGRRVQRFFARGFPRSGWGWRRLGRRAAAKAFTEGENGWDGGSVRANHRTAGGRRS</sequence>
<name>A0A6G1D202_9ORYZ</name>
<feature type="region of interest" description="Disordered" evidence="1">
    <location>
        <begin position="1"/>
        <end position="29"/>
    </location>
</feature>
<feature type="region of interest" description="Disordered" evidence="1">
    <location>
        <begin position="65"/>
        <end position="87"/>
    </location>
</feature>
<organism evidence="2 3">
    <name type="scientific">Oryza meyeriana var. granulata</name>
    <dbReference type="NCBI Taxonomy" id="110450"/>
    <lineage>
        <taxon>Eukaryota</taxon>
        <taxon>Viridiplantae</taxon>
        <taxon>Streptophyta</taxon>
        <taxon>Embryophyta</taxon>
        <taxon>Tracheophyta</taxon>
        <taxon>Spermatophyta</taxon>
        <taxon>Magnoliopsida</taxon>
        <taxon>Liliopsida</taxon>
        <taxon>Poales</taxon>
        <taxon>Poaceae</taxon>
        <taxon>BOP clade</taxon>
        <taxon>Oryzoideae</taxon>
        <taxon>Oryzeae</taxon>
        <taxon>Oryzinae</taxon>
        <taxon>Oryza</taxon>
        <taxon>Oryza meyeriana</taxon>
    </lineage>
</organism>
<dbReference type="EMBL" id="SPHZ02000007">
    <property type="protein sequence ID" value="KAF0906164.1"/>
    <property type="molecule type" value="Genomic_DNA"/>
</dbReference>